<dbReference type="PROSITE" id="PS50011">
    <property type="entry name" value="PROTEIN_KINASE_DOM"/>
    <property type="match status" value="1"/>
</dbReference>
<dbReference type="Pfam" id="PF15796">
    <property type="entry name" value="KELK"/>
    <property type="match status" value="1"/>
</dbReference>
<feature type="non-terminal residue" evidence="7">
    <location>
        <position position="1"/>
    </location>
</feature>
<organism evidence="7 8">
    <name type="scientific">Trichonephila clavata</name>
    <name type="common">Joro spider</name>
    <name type="synonym">Nephila clavata</name>
    <dbReference type="NCBI Taxonomy" id="2740835"/>
    <lineage>
        <taxon>Eukaryota</taxon>
        <taxon>Metazoa</taxon>
        <taxon>Ecdysozoa</taxon>
        <taxon>Arthropoda</taxon>
        <taxon>Chelicerata</taxon>
        <taxon>Arachnida</taxon>
        <taxon>Araneae</taxon>
        <taxon>Araneomorphae</taxon>
        <taxon>Entelegynae</taxon>
        <taxon>Araneoidea</taxon>
        <taxon>Nephilidae</taxon>
        <taxon>Trichonephila</taxon>
    </lineage>
</organism>
<dbReference type="PANTHER" id="PTHR22988:SF71">
    <property type="entry name" value="CITRON RHO-INTERACTING KINASE"/>
    <property type="match status" value="1"/>
</dbReference>
<dbReference type="GO" id="GO:0004674">
    <property type="term" value="F:protein serine/threonine kinase activity"/>
    <property type="evidence" value="ECO:0007669"/>
    <property type="project" value="UniProtKB-EC"/>
</dbReference>
<comment type="catalytic activity">
    <reaction evidence="4">
        <text>L-seryl-[protein] + ATP = O-phospho-L-seryl-[protein] + ADP + H(+)</text>
        <dbReference type="Rhea" id="RHEA:17989"/>
        <dbReference type="Rhea" id="RHEA-COMP:9863"/>
        <dbReference type="Rhea" id="RHEA-COMP:11604"/>
        <dbReference type="ChEBI" id="CHEBI:15378"/>
        <dbReference type="ChEBI" id="CHEBI:29999"/>
        <dbReference type="ChEBI" id="CHEBI:30616"/>
        <dbReference type="ChEBI" id="CHEBI:83421"/>
        <dbReference type="ChEBI" id="CHEBI:456216"/>
        <dbReference type="EC" id="2.7.11.1"/>
    </reaction>
</comment>
<gene>
    <name evidence="7" type="primary">Cdc42bpb</name>
    <name evidence="7" type="ORF">TNCT_258301</name>
</gene>
<keyword evidence="1" id="KW-0597">Phosphoprotein</keyword>
<reference evidence="7" key="1">
    <citation type="submission" date="2020-07" db="EMBL/GenBank/DDBJ databases">
        <title>Multicomponent nature underlies the extraordinary mechanical properties of spider dragline silk.</title>
        <authorList>
            <person name="Kono N."/>
            <person name="Nakamura H."/>
            <person name="Mori M."/>
            <person name="Yoshida Y."/>
            <person name="Ohtoshi R."/>
            <person name="Malay A.D."/>
            <person name="Moran D.A.P."/>
            <person name="Tomita M."/>
            <person name="Numata K."/>
            <person name="Arakawa K."/>
        </authorList>
    </citation>
    <scope>NUCLEOTIDE SEQUENCE</scope>
</reference>
<dbReference type="AlphaFoldDB" id="A0A8X6JZE0"/>
<dbReference type="OrthoDB" id="2156623at2759"/>
<feature type="coiled-coil region" evidence="5">
    <location>
        <begin position="146"/>
        <end position="265"/>
    </location>
</feature>
<sequence>VQSNVAVGTPDYISPEILRAHQYSLQAMEDGKGRYGAECDWWSLGVLLRFSRMILLFSSEEAKDLMRRLFAVQNAARTKWFRRLQESSLVIGVNWATIRERFCSTSSNSVFSGLHLPFVGFTFSSKSRLSGFGVQNGIDYHTEENNYIYEQRIQKLEHDKMDLQRRLREMSKFFKQQGIIFDGEDYGKNRSTEAESRKLQDEINTLRKRKSELEMETSKLRKEHRDMMCGKQELDSLQDEKILRLRELEKALRFAKAENDELHRDLMDCHEKLKLQAKDLKDALGQRKLAMTEYAEVSDK</sequence>
<dbReference type="Gene3D" id="1.10.510.10">
    <property type="entry name" value="Transferase(Phosphotransferase) domain 1"/>
    <property type="match status" value="1"/>
</dbReference>
<evidence type="ECO:0000256" key="4">
    <source>
        <dbReference type="ARBA" id="ARBA00048679"/>
    </source>
</evidence>
<dbReference type="PANTHER" id="PTHR22988">
    <property type="entry name" value="MYOTONIC DYSTROPHY S/T KINASE-RELATED"/>
    <property type="match status" value="1"/>
</dbReference>
<dbReference type="GO" id="GO:0005737">
    <property type="term" value="C:cytoplasm"/>
    <property type="evidence" value="ECO:0007669"/>
    <property type="project" value="TreeGrafter"/>
</dbReference>
<protein>
    <recommendedName>
        <fullName evidence="6">Protein kinase domain-containing protein</fullName>
    </recommendedName>
</protein>
<dbReference type="GO" id="GO:0031032">
    <property type="term" value="P:actomyosin structure organization"/>
    <property type="evidence" value="ECO:0007669"/>
    <property type="project" value="TreeGrafter"/>
</dbReference>
<keyword evidence="8" id="KW-1185">Reference proteome</keyword>
<dbReference type="EMBL" id="BMAO01038281">
    <property type="protein sequence ID" value="GFR23721.1"/>
    <property type="molecule type" value="Genomic_DNA"/>
</dbReference>
<dbReference type="GO" id="GO:0005856">
    <property type="term" value="C:cytoskeleton"/>
    <property type="evidence" value="ECO:0007669"/>
    <property type="project" value="TreeGrafter"/>
</dbReference>
<keyword evidence="2 5" id="KW-0175">Coiled coil</keyword>
<comment type="caution">
    <text evidence="7">The sequence shown here is derived from an EMBL/GenBank/DDBJ whole genome shotgun (WGS) entry which is preliminary data.</text>
</comment>
<feature type="domain" description="Protein kinase" evidence="6">
    <location>
        <begin position="1"/>
        <end position="174"/>
    </location>
</feature>
<dbReference type="InterPro" id="IPR031597">
    <property type="entry name" value="KELK"/>
</dbReference>
<dbReference type="InterPro" id="IPR011009">
    <property type="entry name" value="Kinase-like_dom_sf"/>
</dbReference>
<comment type="catalytic activity">
    <reaction evidence="3">
        <text>L-threonyl-[protein] + ATP = O-phospho-L-threonyl-[protein] + ADP + H(+)</text>
        <dbReference type="Rhea" id="RHEA:46608"/>
        <dbReference type="Rhea" id="RHEA-COMP:11060"/>
        <dbReference type="Rhea" id="RHEA-COMP:11605"/>
        <dbReference type="ChEBI" id="CHEBI:15378"/>
        <dbReference type="ChEBI" id="CHEBI:30013"/>
        <dbReference type="ChEBI" id="CHEBI:30616"/>
        <dbReference type="ChEBI" id="CHEBI:61977"/>
        <dbReference type="ChEBI" id="CHEBI:456216"/>
        <dbReference type="EC" id="2.7.11.1"/>
    </reaction>
</comment>
<evidence type="ECO:0000256" key="5">
    <source>
        <dbReference type="SAM" id="Coils"/>
    </source>
</evidence>
<dbReference type="Proteomes" id="UP000887116">
    <property type="component" value="Unassembled WGS sequence"/>
</dbReference>
<dbReference type="GO" id="GO:0005524">
    <property type="term" value="F:ATP binding"/>
    <property type="evidence" value="ECO:0007669"/>
    <property type="project" value="InterPro"/>
</dbReference>
<proteinExistence type="predicted"/>
<evidence type="ECO:0000313" key="7">
    <source>
        <dbReference type="EMBL" id="GFR23721.1"/>
    </source>
</evidence>
<evidence type="ECO:0000313" key="8">
    <source>
        <dbReference type="Proteomes" id="UP000887116"/>
    </source>
</evidence>
<dbReference type="InterPro" id="IPR000719">
    <property type="entry name" value="Prot_kinase_dom"/>
</dbReference>
<accession>A0A8X6JZE0</accession>
<dbReference type="InterPro" id="IPR050839">
    <property type="entry name" value="Rho-assoc_Ser/Thr_Kinase"/>
</dbReference>
<evidence type="ECO:0000256" key="1">
    <source>
        <dbReference type="ARBA" id="ARBA00022553"/>
    </source>
</evidence>
<dbReference type="SUPFAM" id="SSF56112">
    <property type="entry name" value="Protein kinase-like (PK-like)"/>
    <property type="match status" value="1"/>
</dbReference>
<evidence type="ECO:0000259" key="6">
    <source>
        <dbReference type="PROSITE" id="PS50011"/>
    </source>
</evidence>
<name>A0A8X6JZE0_TRICU</name>
<evidence type="ECO:0000256" key="2">
    <source>
        <dbReference type="ARBA" id="ARBA00023054"/>
    </source>
</evidence>
<evidence type="ECO:0000256" key="3">
    <source>
        <dbReference type="ARBA" id="ARBA00047899"/>
    </source>
</evidence>